<keyword evidence="2" id="KW-0677">Repeat</keyword>
<dbReference type="AlphaFoldDB" id="A0A9P3L7V1"/>
<accession>A0A9P3L7V1</accession>
<evidence type="ECO:0000256" key="2">
    <source>
        <dbReference type="ARBA" id="ARBA00022737"/>
    </source>
</evidence>
<dbReference type="InterPro" id="IPR001680">
    <property type="entry name" value="WD40_rpt"/>
</dbReference>
<dbReference type="InterPro" id="IPR015943">
    <property type="entry name" value="WD40/YVTN_repeat-like_dom_sf"/>
</dbReference>
<dbReference type="SUPFAM" id="SSF50978">
    <property type="entry name" value="WD40 repeat-like"/>
    <property type="match status" value="1"/>
</dbReference>
<feature type="repeat" description="WD" evidence="3">
    <location>
        <begin position="43"/>
        <end position="84"/>
    </location>
</feature>
<keyword evidence="6" id="KW-1185">Reference proteome</keyword>
<dbReference type="OrthoDB" id="2414538at2759"/>
<feature type="region of interest" description="Disordered" evidence="4">
    <location>
        <begin position="311"/>
        <end position="348"/>
    </location>
</feature>
<dbReference type="Gene3D" id="2.130.10.10">
    <property type="entry name" value="YVTN repeat-like/Quinoprotein amine dehydrogenase"/>
    <property type="match status" value="2"/>
</dbReference>
<feature type="region of interest" description="Disordered" evidence="4">
    <location>
        <begin position="368"/>
        <end position="400"/>
    </location>
</feature>
<feature type="compositionally biased region" description="Acidic residues" evidence="4">
    <location>
        <begin position="385"/>
        <end position="395"/>
    </location>
</feature>
<reference evidence="5 6" key="1">
    <citation type="submission" date="2021-08" db="EMBL/GenBank/DDBJ databases">
        <title>Draft Genome Sequence of Phanerochaete sordida strain YK-624.</title>
        <authorList>
            <person name="Mori T."/>
            <person name="Dohra H."/>
            <person name="Suzuki T."/>
            <person name="Kawagishi H."/>
            <person name="Hirai H."/>
        </authorList>
    </citation>
    <scope>NUCLEOTIDE SEQUENCE [LARGE SCALE GENOMIC DNA]</scope>
    <source>
        <strain evidence="5 6">YK-624</strain>
    </source>
</reference>
<dbReference type="Proteomes" id="UP000703269">
    <property type="component" value="Unassembled WGS sequence"/>
</dbReference>
<keyword evidence="1 3" id="KW-0853">WD repeat</keyword>
<dbReference type="Pfam" id="PF00400">
    <property type="entry name" value="WD40"/>
    <property type="match status" value="2"/>
</dbReference>
<dbReference type="InterPro" id="IPR045151">
    <property type="entry name" value="DCAF8"/>
</dbReference>
<dbReference type="GO" id="GO:0080008">
    <property type="term" value="C:Cul4-RING E3 ubiquitin ligase complex"/>
    <property type="evidence" value="ECO:0007669"/>
    <property type="project" value="TreeGrafter"/>
</dbReference>
<dbReference type="PANTHER" id="PTHR15574">
    <property type="entry name" value="WD REPEAT DOMAIN-CONTAINING FAMILY"/>
    <property type="match status" value="1"/>
</dbReference>
<proteinExistence type="predicted"/>
<gene>
    <name evidence="5" type="ORF">PsYK624_009250</name>
</gene>
<comment type="caution">
    <text evidence="5">The sequence shown here is derived from an EMBL/GenBank/DDBJ whole genome shotgun (WGS) entry which is preliminary data.</text>
</comment>
<dbReference type="PROSITE" id="PS50082">
    <property type="entry name" value="WD_REPEATS_2"/>
    <property type="match status" value="1"/>
</dbReference>
<dbReference type="PROSITE" id="PS50294">
    <property type="entry name" value="WD_REPEATS_REGION"/>
    <property type="match status" value="1"/>
</dbReference>
<dbReference type="SMART" id="SM00320">
    <property type="entry name" value="WD40"/>
    <property type="match status" value="5"/>
</dbReference>
<dbReference type="InterPro" id="IPR036322">
    <property type="entry name" value="WD40_repeat_dom_sf"/>
</dbReference>
<evidence type="ECO:0000256" key="1">
    <source>
        <dbReference type="ARBA" id="ARBA00022574"/>
    </source>
</evidence>
<dbReference type="EMBL" id="BPQB01000001">
    <property type="protein sequence ID" value="GJE84849.1"/>
    <property type="molecule type" value="Genomic_DNA"/>
</dbReference>
<organism evidence="5 6">
    <name type="scientific">Phanerochaete sordida</name>
    <dbReference type="NCBI Taxonomy" id="48140"/>
    <lineage>
        <taxon>Eukaryota</taxon>
        <taxon>Fungi</taxon>
        <taxon>Dikarya</taxon>
        <taxon>Basidiomycota</taxon>
        <taxon>Agaricomycotina</taxon>
        <taxon>Agaricomycetes</taxon>
        <taxon>Polyporales</taxon>
        <taxon>Phanerochaetaceae</taxon>
        <taxon>Phanerochaete</taxon>
    </lineage>
</organism>
<sequence>MDAFRSLSEVPLSYERSLRIKRTLLSTSIAQPLDRVNVLGDESTGHTGCVNALSWAQGGEVLLTGGDDTTVRIWRIDPANDSQEYPFVCDAVIRTGHRGNIFNNQLLPHSSRIASVARDGQVRISDVADAMDHSVSGREVVYTPRQTNVRVLRCHDDSVKRIITEDSPDLFLTVSEDGSVRQHDLRMHHVCMEGQCPEPLVQMKHSLSTISLSPLTPYQFVVAGESPYGYLFDRRHSVRHLRYEWGMSLEEDSATTCVRRFGRDSPRRNGRRGMEHITGCRMASSNGNEVLLSYSSDAVYLYSTQDDAELKPKDETLLRPNKRMRPSTPPREASISEPSGSSIAGSSISDAMMEEDIDRFLDEAVEVEEDDEIQVESRSLHFDSDGDEDEDDEDGGTTRDLIFYPDVPVVMPRRRFAGQCNVETVKDVNFLGPEDQFVVSGSDDGHWFMWEKSTGRLHDILEGDGSVVNVIEGHPNLPLVAVSGIDTTVKLFAPAHGPRSFSRLHNSDSIIQRNTEAASSPAGMASLRFVEYAQLARRMGLDTGDECVNQ</sequence>
<name>A0A9P3L7V1_9APHY</name>
<dbReference type="PANTHER" id="PTHR15574:SF40">
    <property type="entry name" value="WD AND TETRATRICOPEPTIDE REPEATS PROTEIN 1"/>
    <property type="match status" value="1"/>
</dbReference>
<dbReference type="GO" id="GO:0005737">
    <property type="term" value="C:cytoplasm"/>
    <property type="evidence" value="ECO:0007669"/>
    <property type="project" value="TreeGrafter"/>
</dbReference>
<evidence type="ECO:0000256" key="3">
    <source>
        <dbReference type="PROSITE-ProRule" id="PRU00221"/>
    </source>
</evidence>
<evidence type="ECO:0000313" key="5">
    <source>
        <dbReference type="EMBL" id="GJE84849.1"/>
    </source>
</evidence>
<evidence type="ECO:0000313" key="6">
    <source>
        <dbReference type="Proteomes" id="UP000703269"/>
    </source>
</evidence>
<protein>
    <submittedName>
        <fullName evidence="5">WD40 repeat-like protein</fullName>
    </submittedName>
</protein>
<dbReference type="GO" id="GO:0045717">
    <property type="term" value="P:negative regulation of fatty acid biosynthetic process"/>
    <property type="evidence" value="ECO:0007669"/>
    <property type="project" value="TreeGrafter"/>
</dbReference>
<evidence type="ECO:0000256" key="4">
    <source>
        <dbReference type="SAM" id="MobiDB-lite"/>
    </source>
</evidence>
<feature type="compositionally biased region" description="Low complexity" evidence="4">
    <location>
        <begin position="332"/>
        <end position="348"/>
    </location>
</feature>